<dbReference type="Gene3D" id="3.90.25.10">
    <property type="entry name" value="UDP-galactose 4-epimerase, domain 1"/>
    <property type="match status" value="1"/>
</dbReference>
<evidence type="ECO:0000256" key="3">
    <source>
        <dbReference type="ARBA" id="ARBA00012929"/>
    </source>
</evidence>
<comment type="function">
    <text evidence="6">Catalyzes the reduction of dTDP-6-deoxy-L-lyxo-4-hexulose to yield dTDP-L-rhamnose.</text>
</comment>
<evidence type="ECO:0000256" key="2">
    <source>
        <dbReference type="ARBA" id="ARBA00010944"/>
    </source>
</evidence>
<evidence type="ECO:0000313" key="9">
    <source>
        <dbReference type="Proteomes" id="UP000297940"/>
    </source>
</evidence>
<organism evidence="8 9">
    <name type="scientific">Leptospira mtsangambouensis</name>
    <dbReference type="NCBI Taxonomy" id="2484912"/>
    <lineage>
        <taxon>Bacteria</taxon>
        <taxon>Pseudomonadati</taxon>
        <taxon>Spirochaetota</taxon>
        <taxon>Spirochaetia</taxon>
        <taxon>Leptospirales</taxon>
        <taxon>Leptospiraceae</taxon>
        <taxon>Leptospira</taxon>
    </lineage>
</organism>
<dbReference type="Gene3D" id="3.40.50.720">
    <property type="entry name" value="NAD(P)-binding Rossmann-like Domain"/>
    <property type="match status" value="1"/>
</dbReference>
<dbReference type="EC" id="1.1.1.133" evidence="3 6"/>
<sequence length="288" mass="32578">MDNLQKVKYLLTGATGFVGSFFRSKLDSQSVIFTSRSGGEGIESIDLINFDELEFFFGKCKPAILIHIAGNKDVNFCEKYPEEARKINVQATSHLVELCKKFDTKFIYLSTDYVFDGHKGNYKETDFPVPSSEYGKMKLESEKIIQGSGIDHIIIRSGALYGKNGKFYQWAVSSLKDNVEIEALTDSFFTPTLLDDLYEVTWKLLSIQFNGIVHIVGRDKVSRYQMIEKIAESLGISNPKLKPISIAESGLFFLPDLSLCPDKLNQELNIYTHSLKEGLDYLVKESEE</sequence>
<reference evidence="9" key="1">
    <citation type="journal article" date="2019" name="PLoS Negl. Trop. Dis.">
        <title>Revisiting the worldwide diversity of Leptospira species in the environment.</title>
        <authorList>
            <person name="Vincent A.T."/>
            <person name="Schiettekatte O."/>
            <person name="Bourhy P."/>
            <person name="Veyrier F.J."/>
            <person name="Picardeau M."/>
        </authorList>
    </citation>
    <scope>NUCLEOTIDE SEQUENCE [LARGE SCALE GENOMIC DNA]</scope>
    <source>
        <strain evidence="9">201601298</strain>
    </source>
</reference>
<dbReference type="PANTHER" id="PTHR10491">
    <property type="entry name" value="DTDP-4-DEHYDRORHAMNOSE REDUCTASE"/>
    <property type="match status" value="1"/>
</dbReference>
<gene>
    <name evidence="8" type="ORF">EHR01_05640</name>
</gene>
<dbReference type="Proteomes" id="UP000297940">
    <property type="component" value="Unassembled WGS sequence"/>
</dbReference>
<evidence type="ECO:0000259" key="7">
    <source>
        <dbReference type="Pfam" id="PF04321"/>
    </source>
</evidence>
<protein>
    <recommendedName>
        <fullName evidence="4 6">dTDP-4-dehydrorhamnose reductase</fullName>
        <ecNumber evidence="3 6">1.1.1.133</ecNumber>
    </recommendedName>
</protein>
<dbReference type="CDD" id="cd05254">
    <property type="entry name" value="dTDP_HR_like_SDR_e"/>
    <property type="match status" value="1"/>
</dbReference>
<comment type="caution">
    <text evidence="8">The sequence shown here is derived from an EMBL/GenBank/DDBJ whole genome shotgun (WGS) entry which is preliminary data.</text>
</comment>
<evidence type="ECO:0000256" key="6">
    <source>
        <dbReference type="RuleBase" id="RU364082"/>
    </source>
</evidence>
<evidence type="ECO:0000256" key="1">
    <source>
        <dbReference type="ARBA" id="ARBA00004781"/>
    </source>
</evidence>
<name>A0ABY2P4S6_9LEPT</name>
<dbReference type="InterPro" id="IPR036291">
    <property type="entry name" value="NAD(P)-bd_dom_sf"/>
</dbReference>
<keyword evidence="6" id="KW-0521">NADP</keyword>
<dbReference type="SUPFAM" id="SSF51735">
    <property type="entry name" value="NAD(P)-binding Rossmann-fold domains"/>
    <property type="match status" value="1"/>
</dbReference>
<dbReference type="EMBL" id="RQHK01000002">
    <property type="protein sequence ID" value="TGM82264.1"/>
    <property type="molecule type" value="Genomic_DNA"/>
</dbReference>
<evidence type="ECO:0000256" key="5">
    <source>
        <dbReference type="ARBA" id="ARBA00048200"/>
    </source>
</evidence>
<comment type="pathway">
    <text evidence="1 6">Carbohydrate biosynthesis; dTDP-L-rhamnose biosynthesis.</text>
</comment>
<proteinExistence type="inferred from homology"/>
<evidence type="ECO:0000313" key="8">
    <source>
        <dbReference type="EMBL" id="TGM82264.1"/>
    </source>
</evidence>
<evidence type="ECO:0000256" key="4">
    <source>
        <dbReference type="ARBA" id="ARBA00017099"/>
    </source>
</evidence>
<dbReference type="Pfam" id="PF04321">
    <property type="entry name" value="RmlD_sub_bind"/>
    <property type="match status" value="1"/>
</dbReference>
<comment type="catalytic activity">
    <reaction evidence="5">
        <text>dTDP-beta-L-rhamnose + NADP(+) = dTDP-4-dehydro-beta-L-rhamnose + NADPH + H(+)</text>
        <dbReference type="Rhea" id="RHEA:21796"/>
        <dbReference type="ChEBI" id="CHEBI:15378"/>
        <dbReference type="ChEBI" id="CHEBI:57510"/>
        <dbReference type="ChEBI" id="CHEBI:57783"/>
        <dbReference type="ChEBI" id="CHEBI:58349"/>
        <dbReference type="ChEBI" id="CHEBI:62830"/>
        <dbReference type="EC" id="1.1.1.133"/>
    </reaction>
</comment>
<feature type="domain" description="RmlD-like substrate binding" evidence="7">
    <location>
        <begin position="9"/>
        <end position="248"/>
    </location>
</feature>
<comment type="similarity">
    <text evidence="2 6">Belongs to the dTDP-4-dehydrorhamnose reductase family.</text>
</comment>
<dbReference type="InterPro" id="IPR029903">
    <property type="entry name" value="RmlD-like-bd"/>
</dbReference>
<keyword evidence="9" id="KW-1185">Reference proteome</keyword>
<dbReference type="RefSeq" id="WP_135693687.1">
    <property type="nucleotide sequence ID" value="NZ_RQHK01000002.1"/>
</dbReference>
<keyword evidence="6" id="KW-0560">Oxidoreductase</keyword>
<dbReference type="InterPro" id="IPR005913">
    <property type="entry name" value="dTDP_dehydrorham_reduct"/>
</dbReference>
<dbReference type="PANTHER" id="PTHR10491:SF4">
    <property type="entry name" value="METHIONINE ADENOSYLTRANSFERASE 2 SUBUNIT BETA"/>
    <property type="match status" value="1"/>
</dbReference>
<accession>A0ABY2P4S6</accession>